<dbReference type="Proteomes" id="UP001500547">
    <property type="component" value="Unassembled WGS sequence"/>
</dbReference>
<dbReference type="Gene3D" id="3.30.870.10">
    <property type="entry name" value="Endonuclease Chain A"/>
    <property type="match status" value="1"/>
</dbReference>
<dbReference type="PROSITE" id="PS50035">
    <property type="entry name" value="PLD"/>
    <property type="match status" value="1"/>
</dbReference>
<name>A0ABP9QYN2_9RHOO</name>
<dbReference type="EC" id="3.1.4.4" evidence="3"/>
<dbReference type="CDD" id="cd09171">
    <property type="entry name" value="PLDc_vPLD6_like"/>
    <property type="match status" value="1"/>
</dbReference>
<dbReference type="InterPro" id="IPR025202">
    <property type="entry name" value="PLD-like_dom"/>
</dbReference>
<dbReference type="InterPro" id="IPR001736">
    <property type="entry name" value="PLipase_D/transphosphatidylase"/>
</dbReference>
<evidence type="ECO:0000313" key="9">
    <source>
        <dbReference type="Proteomes" id="UP001500547"/>
    </source>
</evidence>
<dbReference type="SUPFAM" id="SSF56024">
    <property type="entry name" value="Phospholipase D/nuclease"/>
    <property type="match status" value="1"/>
</dbReference>
<evidence type="ECO:0000256" key="6">
    <source>
        <dbReference type="ARBA" id="ARBA00023098"/>
    </source>
</evidence>
<accession>A0ABP9QYN2</accession>
<dbReference type="EMBL" id="BAABLD010000015">
    <property type="protein sequence ID" value="GAA5169561.1"/>
    <property type="molecule type" value="Genomic_DNA"/>
</dbReference>
<dbReference type="Pfam" id="PF13091">
    <property type="entry name" value="PLDc_2"/>
    <property type="match status" value="1"/>
</dbReference>
<dbReference type="InterPro" id="IPR051406">
    <property type="entry name" value="PLD_domain"/>
</dbReference>
<comment type="catalytic activity">
    <reaction evidence="1">
        <text>a 1,2-diacyl-sn-glycero-3-phosphocholine + H2O = a 1,2-diacyl-sn-glycero-3-phosphate + choline + H(+)</text>
        <dbReference type="Rhea" id="RHEA:14445"/>
        <dbReference type="ChEBI" id="CHEBI:15354"/>
        <dbReference type="ChEBI" id="CHEBI:15377"/>
        <dbReference type="ChEBI" id="CHEBI:15378"/>
        <dbReference type="ChEBI" id="CHEBI:57643"/>
        <dbReference type="ChEBI" id="CHEBI:58608"/>
        <dbReference type="EC" id="3.1.4.4"/>
    </reaction>
</comment>
<evidence type="ECO:0000313" key="8">
    <source>
        <dbReference type="EMBL" id="GAA5169561.1"/>
    </source>
</evidence>
<comment type="caution">
    <text evidence="8">The sequence shown here is derived from an EMBL/GenBank/DDBJ whole genome shotgun (WGS) entry which is preliminary data.</text>
</comment>
<organism evidence="8 9">
    <name type="scientific">Viridibacterium curvum</name>
    <dbReference type="NCBI Taxonomy" id="1101404"/>
    <lineage>
        <taxon>Bacteria</taxon>
        <taxon>Pseudomonadati</taxon>
        <taxon>Pseudomonadota</taxon>
        <taxon>Betaproteobacteria</taxon>
        <taxon>Rhodocyclales</taxon>
        <taxon>Rhodocyclaceae</taxon>
        <taxon>Viridibacterium</taxon>
    </lineage>
</organism>
<keyword evidence="4" id="KW-0378">Hydrolase</keyword>
<comment type="similarity">
    <text evidence="2">Belongs to the phospholipase D family.</text>
</comment>
<evidence type="ECO:0000256" key="4">
    <source>
        <dbReference type="ARBA" id="ARBA00022801"/>
    </source>
</evidence>
<gene>
    <name evidence="8" type="ORF">GCM10025770_31150</name>
</gene>
<proteinExistence type="inferred from homology"/>
<evidence type="ECO:0000256" key="5">
    <source>
        <dbReference type="ARBA" id="ARBA00022963"/>
    </source>
</evidence>
<protein>
    <recommendedName>
        <fullName evidence="3">phospholipase D</fullName>
        <ecNumber evidence="3">3.1.4.4</ecNumber>
    </recommendedName>
</protein>
<sequence length="232" mass="25765">MRQAAQSPELALLEASIADDRLSDEERRSLTALLSEALPLEECLRRARNRAFDIVQARLGAGDDASTLLRWLEGVMRAIDAAREPAAAVRSEAFFSPGEACLQTILSQLRLARQSIDVCVFTISDDRISDALLAAYQRGVSLRIITDDDKASDEGSDVARLRESGIAVRVDRTPAHMHHKFAIIDQRVLLNGSYNWTRSAARLNEENLVLSTDARLLSAFSQQFSNLWRDLA</sequence>
<keyword evidence="9" id="KW-1185">Reference proteome</keyword>
<reference evidence="9" key="1">
    <citation type="journal article" date="2019" name="Int. J. Syst. Evol. Microbiol.">
        <title>The Global Catalogue of Microorganisms (GCM) 10K type strain sequencing project: providing services to taxonomists for standard genome sequencing and annotation.</title>
        <authorList>
            <consortium name="The Broad Institute Genomics Platform"/>
            <consortium name="The Broad Institute Genome Sequencing Center for Infectious Disease"/>
            <person name="Wu L."/>
            <person name="Ma J."/>
        </authorList>
    </citation>
    <scope>NUCLEOTIDE SEQUENCE [LARGE SCALE GENOMIC DNA]</scope>
    <source>
        <strain evidence="9">JCM 18715</strain>
    </source>
</reference>
<evidence type="ECO:0000259" key="7">
    <source>
        <dbReference type="PROSITE" id="PS50035"/>
    </source>
</evidence>
<dbReference type="PANTHER" id="PTHR43856:SF1">
    <property type="entry name" value="MITOCHONDRIAL CARDIOLIPIN HYDROLASE"/>
    <property type="match status" value="1"/>
</dbReference>
<keyword evidence="6" id="KW-0443">Lipid metabolism</keyword>
<evidence type="ECO:0000256" key="3">
    <source>
        <dbReference type="ARBA" id="ARBA00012027"/>
    </source>
</evidence>
<evidence type="ECO:0000256" key="1">
    <source>
        <dbReference type="ARBA" id="ARBA00000798"/>
    </source>
</evidence>
<keyword evidence="5" id="KW-0442">Lipid degradation</keyword>
<evidence type="ECO:0000256" key="2">
    <source>
        <dbReference type="ARBA" id="ARBA00008664"/>
    </source>
</evidence>
<feature type="domain" description="PLD phosphodiesterase" evidence="7">
    <location>
        <begin position="173"/>
        <end position="200"/>
    </location>
</feature>
<dbReference type="RefSeq" id="WP_345534026.1">
    <property type="nucleotide sequence ID" value="NZ_BAABLD010000015.1"/>
</dbReference>
<dbReference type="PANTHER" id="PTHR43856">
    <property type="entry name" value="CARDIOLIPIN HYDROLASE"/>
    <property type="match status" value="1"/>
</dbReference>